<evidence type="ECO:0000256" key="1">
    <source>
        <dbReference type="ARBA" id="ARBA00022553"/>
    </source>
</evidence>
<sequence length="308" mass="34857">MSVQPTILVVDDDFINRQILVSNLQDAGYDTLTATDGVDAWNKLRQQPERFSAILLDRIMPNMDGMEVLKRIMEHPTLQGVPVIMQTSMSTEDDIFAGTQAGAFYYLTKPFDRRTLISIMHAAVADFVRHQALRVAVRQTQGVLGMIWEGEFHFRTLNEAKDLAAALANICLDPNQVVMGLSELLINAVEHGNLGITYEDKSRAMTTLDGWDLLIEERLELPENAPKFVRVRIERNPEEIRFRIIDQGHGFDWQDYLTLKPERAFDNHGRGIAMAMMFSFHAVEFKGCGNEVIGVVRLGGEKLPFDFS</sequence>
<dbReference type="Gene3D" id="3.30.565.10">
    <property type="entry name" value="Histidine kinase-like ATPase, C-terminal domain"/>
    <property type="match status" value="1"/>
</dbReference>
<dbReference type="PANTHER" id="PTHR44591:SF3">
    <property type="entry name" value="RESPONSE REGULATORY DOMAIN-CONTAINING PROTEIN"/>
    <property type="match status" value="1"/>
</dbReference>
<dbReference type="InterPro" id="IPR003594">
    <property type="entry name" value="HATPase_dom"/>
</dbReference>
<dbReference type="EC" id="2.7.13.3" evidence="4"/>
<evidence type="ECO:0000256" key="2">
    <source>
        <dbReference type="PROSITE-ProRule" id="PRU00169"/>
    </source>
</evidence>
<dbReference type="InterPro" id="IPR001789">
    <property type="entry name" value="Sig_transdc_resp-reg_receiver"/>
</dbReference>
<dbReference type="InterPro" id="IPR050595">
    <property type="entry name" value="Bact_response_regulator"/>
</dbReference>
<dbReference type="Proteomes" id="UP001628193">
    <property type="component" value="Unassembled WGS sequence"/>
</dbReference>
<evidence type="ECO:0000313" key="4">
    <source>
        <dbReference type="EMBL" id="GAB0056433.1"/>
    </source>
</evidence>
<dbReference type="RefSeq" id="WP_420904140.1">
    <property type="nucleotide sequence ID" value="NZ_BAAFGK010000002.1"/>
</dbReference>
<dbReference type="CDD" id="cd16936">
    <property type="entry name" value="HATPase_RsbW-like"/>
    <property type="match status" value="1"/>
</dbReference>
<dbReference type="PANTHER" id="PTHR44591">
    <property type="entry name" value="STRESS RESPONSE REGULATOR PROTEIN 1"/>
    <property type="match status" value="1"/>
</dbReference>
<reference evidence="4 5" key="1">
    <citation type="submission" date="2024-09" db="EMBL/GenBank/DDBJ databases">
        <title>Draft genome sequence of Candidatus Magnetaquicoccaceae bacterium FCR-1.</title>
        <authorList>
            <person name="Shimoshige H."/>
            <person name="Shimamura S."/>
            <person name="Taoka A."/>
            <person name="Kobayashi H."/>
            <person name="Maekawa T."/>
        </authorList>
    </citation>
    <scope>NUCLEOTIDE SEQUENCE [LARGE SCALE GENOMIC DNA]</scope>
    <source>
        <strain evidence="4 5">FCR-1</strain>
    </source>
</reference>
<evidence type="ECO:0000259" key="3">
    <source>
        <dbReference type="PROSITE" id="PS50110"/>
    </source>
</evidence>
<dbReference type="GO" id="GO:0004673">
    <property type="term" value="F:protein histidine kinase activity"/>
    <property type="evidence" value="ECO:0007669"/>
    <property type="project" value="UniProtKB-EC"/>
</dbReference>
<dbReference type="InterPro" id="IPR011006">
    <property type="entry name" value="CheY-like_superfamily"/>
</dbReference>
<protein>
    <submittedName>
        <fullName evidence="4">Sensor histidine kinase RcsC</fullName>
        <ecNumber evidence="4">2.7.13.3</ecNumber>
    </submittedName>
</protein>
<keyword evidence="5" id="KW-1185">Reference proteome</keyword>
<dbReference type="CDD" id="cd17574">
    <property type="entry name" value="REC_OmpR"/>
    <property type="match status" value="1"/>
</dbReference>
<dbReference type="EMBL" id="BAAFGK010000002">
    <property type="protein sequence ID" value="GAB0056433.1"/>
    <property type="molecule type" value="Genomic_DNA"/>
</dbReference>
<evidence type="ECO:0000313" key="5">
    <source>
        <dbReference type="Proteomes" id="UP001628193"/>
    </source>
</evidence>
<accession>A0ABQ0C6C2</accession>
<dbReference type="InterPro" id="IPR036890">
    <property type="entry name" value="HATPase_C_sf"/>
</dbReference>
<dbReference type="Gene3D" id="3.40.50.2300">
    <property type="match status" value="1"/>
</dbReference>
<name>A0ABQ0C6C2_9PROT</name>
<dbReference type="SUPFAM" id="SSF52172">
    <property type="entry name" value="CheY-like"/>
    <property type="match status" value="1"/>
</dbReference>
<keyword evidence="4" id="KW-0808">Transferase</keyword>
<feature type="domain" description="Response regulatory" evidence="3">
    <location>
        <begin position="6"/>
        <end position="124"/>
    </location>
</feature>
<comment type="caution">
    <text evidence="4">The sequence shown here is derived from an EMBL/GenBank/DDBJ whole genome shotgun (WGS) entry which is preliminary data.</text>
</comment>
<feature type="modified residue" description="4-aspartylphosphate" evidence="2">
    <location>
        <position position="57"/>
    </location>
</feature>
<keyword evidence="4" id="KW-0418">Kinase</keyword>
<dbReference type="Pfam" id="PF13581">
    <property type="entry name" value="HATPase_c_2"/>
    <property type="match status" value="1"/>
</dbReference>
<keyword evidence="1 2" id="KW-0597">Phosphoprotein</keyword>
<proteinExistence type="predicted"/>
<gene>
    <name evidence="4" type="primary">rcsC_14</name>
    <name evidence="4" type="ORF">SIID45300_00740</name>
</gene>
<dbReference type="Pfam" id="PF00072">
    <property type="entry name" value="Response_reg"/>
    <property type="match status" value="1"/>
</dbReference>
<organism evidence="4 5">
    <name type="scientific">Candidatus Magnetaquiglobus chichijimensis</name>
    <dbReference type="NCBI Taxonomy" id="3141448"/>
    <lineage>
        <taxon>Bacteria</taxon>
        <taxon>Pseudomonadati</taxon>
        <taxon>Pseudomonadota</taxon>
        <taxon>Magnetococcia</taxon>
        <taxon>Magnetococcales</taxon>
        <taxon>Candidatus Magnetaquicoccaceae</taxon>
        <taxon>Candidatus Magnetaquiglobus</taxon>
    </lineage>
</organism>
<dbReference type="SMART" id="SM00448">
    <property type="entry name" value="REC"/>
    <property type="match status" value="1"/>
</dbReference>
<dbReference type="PROSITE" id="PS50110">
    <property type="entry name" value="RESPONSE_REGULATORY"/>
    <property type="match status" value="1"/>
</dbReference>
<dbReference type="SUPFAM" id="SSF55874">
    <property type="entry name" value="ATPase domain of HSP90 chaperone/DNA topoisomerase II/histidine kinase"/>
    <property type="match status" value="1"/>
</dbReference>